<name>A0AC34QM94_9BILA</name>
<proteinExistence type="predicted"/>
<reference evidence="2" key="1">
    <citation type="submission" date="2022-11" db="UniProtKB">
        <authorList>
            <consortium name="WormBaseParasite"/>
        </authorList>
    </citation>
    <scope>IDENTIFICATION</scope>
</reference>
<dbReference type="Proteomes" id="UP000887576">
    <property type="component" value="Unplaced"/>
</dbReference>
<protein>
    <submittedName>
        <fullName evidence="2">Mitochondrial 2-oxodicarboxylate carrier</fullName>
    </submittedName>
</protein>
<accession>A0AC34QM94</accession>
<sequence>MAMDRVKEGGRQIAAGGSAGLVEVCLMHPLDVVKTRLQLHGGHFTSLTDCCRKTLKHEGFTGFYKGILPPILAETPKRATKFFTFEQYKHAFASESLPAWEFCHQSLPRHQNYKHAFASESLPAWFSLSMAGLCSGLTEAVVVSPFETVKVRLQAEHNVSMAQQKSTMAVARDIIREHGFGTRGLYLGVDGTLARNGIWNMFYFGIYHNIKEFIPSEKESKTKNVVYRLLLGFVAGSLASIANIPFDVAKSRIQGPQPASGRIYFNVFQSVKLVAQKEGIGALYRGLLPKVMRLGPGGAIMLFVYETVYDFLKLHT</sequence>
<evidence type="ECO:0000313" key="2">
    <source>
        <dbReference type="WBParaSite" id="JU765_v2.g17641.t1"/>
    </source>
</evidence>
<evidence type="ECO:0000313" key="1">
    <source>
        <dbReference type="Proteomes" id="UP000887576"/>
    </source>
</evidence>
<organism evidence="1 2">
    <name type="scientific">Panagrolaimus sp. JU765</name>
    <dbReference type="NCBI Taxonomy" id="591449"/>
    <lineage>
        <taxon>Eukaryota</taxon>
        <taxon>Metazoa</taxon>
        <taxon>Ecdysozoa</taxon>
        <taxon>Nematoda</taxon>
        <taxon>Chromadorea</taxon>
        <taxon>Rhabditida</taxon>
        <taxon>Tylenchina</taxon>
        <taxon>Panagrolaimomorpha</taxon>
        <taxon>Panagrolaimoidea</taxon>
        <taxon>Panagrolaimidae</taxon>
        <taxon>Panagrolaimus</taxon>
    </lineage>
</organism>
<dbReference type="WBParaSite" id="JU765_v2.g17641.t1">
    <property type="protein sequence ID" value="JU765_v2.g17641.t1"/>
    <property type="gene ID" value="JU765_v2.g17641"/>
</dbReference>